<dbReference type="Gene3D" id="3.30.559.10">
    <property type="entry name" value="Chloramphenicol acetyltransferase-like domain"/>
    <property type="match status" value="2"/>
</dbReference>
<dbReference type="AlphaFoldDB" id="A0A395HZV5"/>
<dbReference type="GO" id="GO:0016747">
    <property type="term" value="F:acyltransferase activity, transferring groups other than amino-acyl groups"/>
    <property type="evidence" value="ECO:0007669"/>
    <property type="project" value="TreeGrafter"/>
</dbReference>
<dbReference type="STRING" id="1450537.A0A395HZV5"/>
<dbReference type="Proteomes" id="UP000248961">
    <property type="component" value="Unassembled WGS sequence"/>
</dbReference>
<accession>A0A395HZV5</accession>
<dbReference type="InterPro" id="IPR023213">
    <property type="entry name" value="CAT-like_dom_sf"/>
</dbReference>
<sequence>MGEVKSYELADFDKMGFTKSVKIVMFYEAPATVDSKTLILSLQEGIRNTTRQLPFIAGNLQFNESGKLCSVTTPESQVEINVRHFDSTECEPFSVLAEGSFSPKDLDLTRFLPEEPVGKHPVCIIQLSVLEGGLTLGLRLNHAAGDWTSLDTCLSLICQSTKAHLEGVPMPTYTPDLNRAPFNTPAPDPSITRQDQLAKLPLFSVIEKSQFKLNPPPRCQASIYRISEPTIQHLKAQCLPHLTGVEYISSYDCISALIWRTLTRAHIHLHPEKARATTRFVHPIDIRTRDPEHKTSPRYFGNAVIGTLAGPVPAQTLVADSETPCGLAIAASLIRQSTHKVDLSSFGAMTGLLASLSPTETLSPNADFADMDLFMNTWYSGSAERYDLGDGVVPAAVRVHAGMPGNVASILPNFSRGGPRVFDVYVQTAIEEQEVLWRDGEFLRYFEYVA</sequence>
<protein>
    <recommendedName>
        <fullName evidence="4">Transferase family protein</fullName>
    </recommendedName>
</protein>
<reference evidence="2 3" key="1">
    <citation type="submission" date="2018-02" db="EMBL/GenBank/DDBJ databases">
        <title>The genomes of Aspergillus section Nigri reveals drivers in fungal speciation.</title>
        <authorList>
            <consortium name="DOE Joint Genome Institute"/>
            <person name="Vesth T.C."/>
            <person name="Nybo J."/>
            <person name="Theobald S."/>
            <person name="Brandl J."/>
            <person name="Frisvad J.C."/>
            <person name="Nielsen K.F."/>
            <person name="Lyhne E.K."/>
            <person name="Kogle M.E."/>
            <person name="Kuo A."/>
            <person name="Riley R."/>
            <person name="Clum A."/>
            <person name="Nolan M."/>
            <person name="Lipzen A."/>
            <person name="Salamov A."/>
            <person name="Henrissat B."/>
            <person name="Wiebenga A."/>
            <person name="De vries R.P."/>
            <person name="Grigoriev I.V."/>
            <person name="Mortensen U.H."/>
            <person name="Andersen M.R."/>
            <person name="Baker S.E."/>
        </authorList>
    </citation>
    <scope>NUCLEOTIDE SEQUENCE [LARGE SCALE GENOMIC DNA]</scope>
    <source>
        <strain evidence="2 3">CBS 101889</strain>
    </source>
</reference>
<dbReference type="InterPro" id="IPR050317">
    <property type="entry name" value="Plant_Fungal_Acyltransferase"/>
</dbReference>
<dbReference type="PANTHER" id="PTHR31642">
    <property type="entry name" value="TRICHOTHECENE 3-O-ACETYLTRANSFERASE"/>
    <property type="match status" value="1"/>
</dbReference>
<dbReference type="Pfam" id="PF02458">
    <property type="entry name" value="Transferase"/>
    <property type="match status" value="1"/>
</dbReference>
<evidence type="ECO:0000313" key="2">
    <source>
        <dbReference type="EMBL" id="RAL13330.1"/>
    </source>
</evidence>
<keyword evidence="3" id="KW-1185">Reference proteome</keyword>
<organism evidence="2 3">
    <name type="scientific">Aspergillus homomorphus (strain CBS 101889)</name>
    <dbReference type="NCBI Taxonomy" id="1450537"/>
    <lineage>
        <taxon>Eukaryota</taxon>
        <taxon>Fungi</taxon>
        <taxon>Dikarya</taxon>
        <taxon>Ascomycota</taxon>
        <taxon>Pezizomycotina</taxon>
        <taxon>Eurotiomycetes</taxon>
        <taxon>Eurotiomycetidae</taxon>
        <taxon>Eurotiales</taxon>
        <taxon>Aspergillaceae</taxon>
        <taxon>Aspergillus</taxon>
        <taxon>Aspergillus subgen. Circumdati</taxon>
    </lineage>
</organism>
<dbReference type="RefSeq" id="XP_025552484.1">
    <property type="nucleotide sequence ID" value="XM_025695048.1"/>
</dbReference>
<evidence type="ECO:0000313" key="3">
    <source>
        <dbReference type="Proteomes" id="UP000248961"/>
    </source>
</evidence>
<name>A0A395HZV5_ASPHC</name>
<gene>
    <name evidence="2" type="ORF">BO97DRAFT_404861</name>
</gene>
<dbReference type="PANTHER" id="PTHR31642:SF310">
    <property type="entry name" value="FATTY ALCOHOL:CAFFEOYL-COA ACYLTRANSFERASE"/>
    <property type="match status" value="1"/>
</dbReference>
<keyword evidence="1" id="KW-0808">Transferase</keyword>
<evidence type="ECO:0008006" key="4">
    <source>
        <dbReference type="Google" id="ProtNLM"/>
    </source>
</evidence>
<proteinExistence type="predicted"/>
<dbReference type="VEuPathDB" id="FungiDB:BO97DRAFT_404861"/>
<dbReference type="GO" id="GO:0044550">
    <property type="term" value="P:secondary metabolite biosynthetic process"/>
    <property type="evidence" value="ECO:0007669"/>
    <property type="project" value="TreeGrafter"/>
</dbReference>
<dbReference type="OrthoDB" id="1862401at2759"/>
<evidence type="ECO:0000256" key="1">
    <source>
        <dbReference type="ARBA" id="ARBA00022679"/>
    </source>
</evidence>
<dbReference type="GeneID" id="37199337"/>
<dbReference type="EMBL" id="KZ824279">
    <property type="protein sequence ID" value="RAL13330.1"/>
    <property type="molecule type" value="Genomic_DNA"/>
</dbReference>